<dbReference type="EMBL" id="JAMDMX010000001">
    <property type="protein sequence ID" value="MCY9691376.1"/>
    <property type="molecule type" value="Genomic_DNA"/>
</dbReference>
<evidence type="ECO:0000313" key="1">
    <source>
        <dbReference type="EMBL" id="MCY9691376.1"/>
    </source>
</evidence>
<evidence type="ECO:0000313" key="2">
    <source>
        <dbReference type="Proteomes" id="UP001527099"/>
    </source>
</evidence>
<name>A0ABT4G5D0_9BACL</name>
<organism evidence="1 2">
    <name type="scientific">Paenibacillus alginolyticus</name>
    <dbReference type="NCBI Taxonomy" id="59839"/>
    <lineage>
        <taxon>Bacteria</taxon>
        <taxon>Bacillati</taxon>
        <taxon>Bacillota</taxon>
        <taxon>Bacilli</taxon>
        <taxon>Bacillales</taxon>
        <taxon>Paenibacillaceae</taxon>
        <taxon>Paenibacillus</taxon>
    </lineage>
</organism>
<proteinExistence type="predicted"/>
<gene>
    <name evidence="1" type="ORF">M5X19_00300</name>
</gene>
<dbReference type="RefSeq" id="WP_268613299.1">
    <property type="nucleotide sequence ID" value="NZ_JAMDMX010000001.1"/>
</dbReference>
<keyword evidence="2" id="KW-1185">Reference proteome</keyword>
<dbReference type="Proteomes" id="UP001527099">
    <property type="component" value="Unassembled WGS sequence"/>
</dbReference>
<reference evidence="1 2" key="1">
    <citation type="submission" date="2022-05" db="EMBL/GenBank/DDBJ databases">
        <title>Genome Sequencing of Bee-Associated Microbes.</title>
        <authorList>
            <person name="Dunlap C."/>
        </authorList>
    </citation>
    <scope>NUCLEOTIDE SEQUENCE [LARGE SCALE GENOMIC DNA]</scope>
    <source>
        <strain evidence="1 2">NRRL B-14421</strain>
    </source>
</reference>
<comment type="caution">
    <text evidence="1">The sequence shown here is derived from an EMBL/GenBank/DDBJ whole genome shotgun (WGS) entry which is preliminary data.</text>
</comment>
<sequence>MLMENIEKEMKFGRPEAIGNIGTIWPPGITGLQINNQSFYPGTQFFGPILSHSYVPYPMITPMYLGFPYGYVFGYPIIQYRPGFADFDNPNLHQLRTGYDGCPLG</sequence>
<protein>
    <submittedName>
        <fullName evidence="1">Uncharacterized protein</fullName>
    </submittedName>
</protein>
<accession>A0ABT4G5D0</accession>